<evidence type="ECO:0000256" key="3">
    <source>
        <dbReference type="ARBA" id="ARBA00012601"/>
    </source>
</evidence>
<dbReference type="Proteomes" id="UP000799778">
    <property type="component" value="Unassembled WGS sequence"/>
</dbReference>
<proteinExistence type="inferred from homology"/>
<dbReference type="InterPro" id="IPR001547">
    <property type="entry name" value="Glyco_hydro_5"/>
</dbReference>
<keyword evidence="5 6" id="KW-0326">Glycosidase</keyword>
<evidence type="ECO:0000256" key="7">
    <source>
        <dbReference type="SAM" id="SignalP"/>
    </source>
</evidence>
<organism evidence="9 10">
    <name type="scientific">Aaosphaeria arxii CBS 175.79</name>
    <dbReference type="NCBI Taxonomy" id="1450172"/>
    <lineage>
        <taxon>Eukaryota</taxon>
        <taxon>Fungi</taxon>
        <taxon>Dikarya</taxon>
        <taxon>Ascomycota</taxon>
        <taxon>Pezizomycotina</taxon>
        <taxon>Dothideomycetes</taxon>
        <taxon>Pleosporomycetidae</taxon>
        <taxon>Pleosporales</taxon>
        <taxon>Pleosporales incertae sedis</taxon>
        <taxon>Aaosphaeria</taxon>
    </lineage>
</organism>
<reference evidence="9" key="1">
    <citation type="journal article" date="2020" name="Stud. Mycol.">
        <title>101 Dothideomycetes genomes: a test case for predicting lifestyles and emergence of pathogens.</title>
        <authorList>
            <person name="Haridas S."/>
            <person name="Albert R."/>
            <person name="Binder M."/>
            <person name="Bloem J."/>
            <person name="Labutti K."/>
            <person name="Salamov A."/>
            <person name="Andreopoulos B."/>
            <person name="Baker S."/>
            <person name="Barry K."/>
            <person name="Bills G."/>
            <person name="Bluhm B."/>
            <person name="Cannon C."/>
            <person name="Castanera R."/>
            <person name="Culley D."/>
            <person name="Daum C."/>
            <person name="Ezra D."/>
            <person name="Gonzalez J."/>
            <person name="Henrissat B."/>
            <person name="Kuo A."/>
            <person name="Liang C."/>
            <person name="Lipzen A."/>
            <person name="Lutzoni F."/>
            <person name="Magnuson J."/>
            <person name="Mondo S."/>
            <person name="Nolan M."/>
            <person name="Ohm R."/>
            <person name="Pangilinan J."/>
            <person name="Park H.-J."/>
            <person name="Ramirez L."/>
            <person name="Alfaro M."/>
            <person name="Sun H."/>
            <person name="Tritt A."/>
            <person name="Yoshinaga Y."/>
            <person name="Zwiers L.-H."/>
            <person name="Turgeon B."/>
            <person name="Goodwin S."/>
            <person name="Spatafora J."/>
            <person name="Crous P."/>
            <person name="Grigoriev I."/>
        </authorList>
    </citation>
    <scope>NUCLEOTIDE SEQUENCE</scope>
    <source>
        <strain evidence="9">CBS 175.79</strain>
    </source>
</reference>
<sequence>MRFFSALLVAVTAGLAVAAPVKSKRVTKFKFFGVNESGPEFGEKNFPGLKGKDYIWPTTSTIDQFISKGFNTFRINILAERVVPNQQTGGLDSAYFKDLDDTVKYITNKKAYAMIVPHNYGRYYGNIITDVSGFEKFWKTLATPFKDNSYVIFDTNNEFHDMDQDLVVKLNQAGINGIRSAGATKQYIHVEGNNWNGAWTWTSSQNGATMGALTDPNNLLVYQMHQYLDSDGSGTHAECVSSTIGKERIQAATEWLRTNKKVGFIGEFAGGANSQCQTAIKGMLDYMAQNADVWQGALWWAAGPWWGTYMYSIEPSSGTSWNSYMSILQQAQ</sequence>
<dbReference type="EC" id="3.2.1.4" evidence="3"/>
<dbReference type="Gene3D" id="3.20.20.80">
    <property type="entry name" value="Glycosidases"/>
    <property type="match status" value="1"/>
</dbReference>
<dbReference type="SUPFAM" id="SSF51445">
    <property type="entry name" value="(Trans)glycosidases"/>
    <property type="match status" value="1"/>
</dbReference>
<evidence type="ECO:0000313" key="10">
    <source>
        <dbReference type="Proteomes" id="UP000799778"/>
    </source>
</evidence>
<accession>A0A6A5XVS8</accession>
<dbReference type="PANTHER" id="PTHR34142:SF1">
    <property type="entry name" value="GLYCOSIDE HYDROLASE FAMILY 5 DOMAIN-CONTAINING PROTEIN"/>
    <property type="match status" value="1"/>
</dbReference>
<feature type="signal peptide" evidence="7">
    <location>
        <begin position="1"/>
        <end position="18"/>
    </location>
</feature>
<feature type="domain" description="Glycoside hydrolase family 5" evidence="8">
    <location>
        <begin position="34"/>
        <end position="302"/>
    </location>
</feature>
<comment type="similarity">
    <text evidence="2 6">Belongs to the glycosyl hydrolase 5 (cellulase A) family.</text>
</comment>
<protein>
    <recommendedName>
        <fullName evidence="3">cellulase</fullName>
        <ecNumber evidence="3">3.2.1.4</ecNumber>
    </recommendedName>
</protein>
<evidence type="ECO:0000256" key="5">
    <source>
        <dbReference type="ARBA" id="ARBA00023295"/>
    </source>
</evidence>
<evidence type="ECO:0000256" key="1">
    <source>
        <dbReference type="ARBA" id="ARBA00000966"/>
    </source>
</evidence>
<dbReference type="AlphaFoldDB" id="A0A6A5XVS8"/>
<comment type="catalytic activity">
    <reaction evidence="1">
        <text>Endohydrolysis of (1-&gt;4)-beta-D-glucosidic linkages in cellulose, lichenin and cereal beta-D-glucans.</text>
        <dbReference type="EC" id="3.2.1.4"/>
    </reaction>
</comment>
<dbReference type="PANTHER" id="PTHR34142">
    <property type="entry name" value="ENDO-BETA-1,4-GLUCANASE A"/>
    <property type="match status" value="1"/>
</dbReference>
<dbReference type="InterPro" id="IPR017853">
    <property type="entry name" value="GH"/>
</dbReference>
<dbReference type="OrthoDB" id="5823761at2759"/>
<evidence type="ECO:0000256" key="4">
    <source>
        <dbReference type="ARBA" id="ARBA00022801"/>
    </source>
</evidence>
<dbReference type="EMBL" id="ML978068">
    <property type="protein sequence ID" value="KAF2017425.1"/>
    <property type="molecule type" value="Genomic_DNA"/>
</dbReference>
<gene>
    <name evidence="9" type="ORF">BU24DRAFT_150330</name>
</gene>
<dbReference type="GO" id="GO:0008810">
    <property type="term" value="F:cellulase activity"/>
    <property type="evidence" value="ECO:0007669"/>
    <property type="project" value="UniProtKB-EC"/>
</dbReference>
<evidence type="ECO:0000256" key="2">
    <source>
        <dbReference type="ARBA" id="ARBA00005641"/>
    </source>
</evidence>
<evidence type="ECO:0000259" key="8">
    <source>
        <dbReference type="Pfam" id="PF00150"/>
    </source>
</evidence>
<keyword evidence="10" id="KW-1185">Reference proteome</keyword>
<keyword evidence="4 6" id="KW-0378">Hydrolase</keyword>
<feature type="chain" id="PRO_5025328126" description="cellulase" evidence="7">
    <location>
        <begin position="19"/>
        <end position="332"/>
    </location>
</feature>
<dbReference type="Pfam" id="PF00150">
    <property type="entry name" value="Cellulase"/>
    <property type="match status" value="1"/>
</dbReference>
<keyword evidence="7" id="KW-0732">Signal</keyword>
<dbReference type="GeneID" id="54278649"/>
<evidence type="ECO:0000256" key="6">
    <source>
        <dbReference type="RuleBase" id="RU361153"/>
    </source>
</evidence>
<dbReference type="GO" id="GO:0009251">
    <property type="term" value="P:glucan catabolic process"/>
    <property type="evidence" value="ECO:0007669"/>
    <property type="project" value="TreeGrafter"/>
</dbReference>
<evidence type="ECO:0000313" key="9">
    <source>
        <dbReference type="EMBL" id="KAF2017425.1"/>
    </source>
</evidence>
<dbReference type="RefSeq" id="XP_033385764.1">
    <property type="nucleotide sequence ID" value="XM_033521252.1"/>
</dbReference>
<name>A0A6A5XVS8_9PLEO</name>